<dbReference type="PANTHER" id="PTHR43877:SF2">
    <property type="entry name" value="AMINOALKYLPHOSPHONATE N-ACETYLTRANSFERASE-RELATED"/>
    <property type="match status" value="1"/>
</dbReference>
<dbReference type="CDD" id="cd04301">
    <property type="entry name" value="NAT_SF"/>
    <property type="match status" value="1"/>
</dbReference>
<evidence type="ECO:0000313" key="4">
    <source>
        <dbReference type="EMBL" id="MBE3640397.1"/>
    </source>
</evidence>
<dbReference type="PROSITE" id="PS51186">
    <property type="entry name" value="GNAT"/>
    <property type="match status" value="1"/>
</dbReference>
<protein>
    <submittedName>
        <fullName evidence="4">GNAT family N-acetyltransferase</fullName>
    </submittedName>
</protein>
<sequence length="164" mass="17376">MVAECAMQAGRSPSIGVESPLDPEGRALIADSQAALLEVAAEEEIFSLGPEELAAPNAVFFVARMDGQPAGCVALVDMGRYGEVKRLFVRPAWRGRGIAEALMTAGESLALEIGLTEMRLESSTALAAAARLYRRMGYAECPAFGGYPVLPDSLFMARRLAGPV</sequence>
<dbReference type="InterPro" id="IPR016181">
    <property type="entry name" value="Acyl_CoA_acyltransferase"/>
</dbReference>
<comment type="caution">
    <text evidence="4">The sequence shown here is derived from an EMBL/GenBank/DDBJ whole genome shotgun (WGS) entry which is preliminary data.</text>
</comment>
<keyword evidence="5" id="KW-1185">Reference proteome</keyword>
<evidence type="ECO:0000256" key="2">
    <source>
        <dbReference type="ARBA" id="ARBA00023315"/>
    </source>
</evidence>
<name>A0A8J6YYP0_9RHOB</name>
<dbReference type="RefSeq" id="WP_193186461.1">
    <property type="nucleotide sequence ID" value="NZ_JACVXA010000090.1"/>
</dbReference>
<dbReference type="AlphaFoldDB" id="A0A8J6YYP0"/>
<feature type="domain" description="N-acetyltransferase" evidence="3">
    <location>
        <begin position="23"/>
        <end position="161"/>
    </location>
</feature>
<dbReference type="InterPro" id="IPR050832">
    <property type="entry name" value="Bact_Acetyltransf"/>
</dbReference>
<dbReference type="Pfam" id="PF13508">
    <property type="entry name" value="Acetyltransf_7"/>
    <property type="match status" value="1"/>
</dbReference>
<evidence type="ECO:0000256" key="1">
    <source>
        <dbReference type="ARBA" id="ARBA00022679"/>
    </source>
</evidence>
<dbReference type="Proteomes" id="UP000609121">
    <property type="component" value="Unassembled WGS sequence"/>
</dbReference>
<dbReference type="GO" id="GO:0016747">
    <property type="term" value="F:acyltransferase activity, transferring groups other than amino-acyl groups"/>
    <property type="evidence" value="ECO:0007669"/>
    <property type="project" value="InterPro"/>
</dbReference>
<evidence type="ECO:0000259" key="3">
    <source>
        <dbReference type="PROSITE" id="PS51186"/>
    </source>
</evidence>
<proteinExistence type="predicted"/>
<evidence type="ECO:0000313" key="5">
    <source>
        <dbReference type="Proteomes" id="UP000609121"/>
    </source>
</evidence>
<keyword evidence="2" id="KW-0012">Acyltransferase</keyword>
<dbReference type="Gene3D" id="3.40.630.30">
    <property type="match status" value="1"/>
</dbReference>
<dbReference type="SUPFAM" id="SSF55729">
    <property type="entry name" value="Acyl-CoA N-acyltransferases (Nat)"/>
    <property type="match status" value="1"/>
</dbReference>
<accession>A0A8J6YYP0</accession>
<organism evidence="4 5">
    <name type="scientific">Mangrovicoccus algicola</name>
    <dbReference type="NCBI Taxonomy" id="2771008"/>
    <lineage>
        <taxon>Bacteria</taxon>
        <taxon>Pseudomonadati</taxon>
        <taxon>Pseudomonadota</taxon>
        <taxon>Alphaproteobacteria</taxon>
        <taxon>Rhodobacterales</taxon>
        <taxon>Paracoccaceae</taxon>
        <taxon>Mangrovicoccus</taxon>
    </lineage>
</organism>
<keyword evidence="1" id="KW-0808">Transferase</keyword>
<dbReference type="PANTHER" id="PTHR43877">
    <property type="entry name" value="AMINOALKYLPHOSPHONATE N-ACETYLTRANSFERASE-RELATED-RELATED"/>
    <property type="match status" value="1"/>
</dbReference>
<gene>
    <name evidence="4" type="ORF">ICN82_19515</name>
</gene>
<dbReference type="InterPro" id="IPR000182">
    <property type="entry name" value="GNAT_dom"/>
</dbReference>
<reference evidence="4" key="1">
    <citation type="submission" date="2020-09" db="EMBL/GenBank/DDBJ databases">
        <title>A novel bacterium of genus Mangrovicoccus, isolated from South China Sea.</title>
        <authorList>
            <person name="Huang H."/>
            <person name="Mo K."/>
            <person name="Hu Y."/>
        </authorList>
    </citation>
    <scope>NUCLEOTIDE SEQUENCE</scope>
    <source>
        <strain evidence="4">HB182678</strain>
    </source>
</reference>
<dbReference type="EMBL" id="JACVXA010000090">
    <property type="protein sequence ID" value="MBE3640397.1"/>
    <property type="molecule type" value="Genomic_DNA"/>
</dbReference>